<sequence>MSGNGGRSSTWPRSSPSLERQSSAASGRSPPASPTSHRNRWGWLKTSNYKNAKCGEPPEFAGTASQQSSKHTQERQLKSVGRISTDLATFTEEGGEEIGKAERLQDIHPLLRGKKPTTKASSVTNQP</sequence>
<evidence type="ECO:0000313" key="2">
    <source>
        <dbReference type="EMBL" id="WVN86761.1"/>
    </source>
</evidence>
<reference evidence="2" key="1">
    <citation type="submission" date="2016-06" db="EMBL/GenBank/DDBJ databases">
        <authorList>
            <person name="Cuomo C."/>
            <person name="Litvintseva A."/>
            <person name="Heitman J."/>
            <person name="Chen Y."/>
            <person name="Sun S."/>
            <person name="Springer D."/>
            <person name="Dromer F."/>
            <person name="Young S."/>
            <person name="Zeng Q."/>
            <person name="Chapman S."/>
            <person name="Gujja S."/>
            <person name="Saif S."/>
            <person name="Birren B."/>
        </authorList>
    </citation>
    <scope>NUCLEOTIDE SEQUENCE</scope>
    <source>
        <strain evidence="2">CBS 7841</strain>
    </source>
</reference>
<keyword evidence="3" id="KW-1185">Reference proteome</keyword>
<dbReference type="VEuPathDB" id="FungiDB:L203_03178"/>
<name>A0A1E3IH96_9TREE</name>
<accession>A0A1E3IH96</accession>
<reference evidence="2" key="2">
    <citation type="journal article" date="2022" name="Elife">
        <title>Obligate sexual reproduction of a homothallic fungus closely related to the Cryptococcus pathogenic species complex.</title>
        <authorList>
            <person name="Passer A.R."/>
            <person name="Clancey S.A."/>
            <person name="Shea T."/>
            <person name="David-Palma M."/>
            <person name="Averette A.F."/>
            <person name="Boekhout T."/>
            <person name="Porcel B.M."/>
            <person name="Nowrousian M."/>
            <person name="Cuomo C.A."/>
            <person name="Sun S."/>
            <person name="Heitman J."/>
            <person name="Coelho M.A."/>
        </authorList>
    </citation>
    <scope>NUCLEOTIDE SEQUENCE</scope>
    <source>
        <strain evidence="2">CBS 7841</strain>
    </source>
</reference>
<dbReference type="RefSeq" id="XP_066067461.1">
    <property type="nucleotide sequence ID" value="XM_066211364.1"/>
</dbReference>
<feature type="region of interest" description="Disordered" evidence="1">
    <location>
        <begin position="1"/>
        <end position="127"/>
    </location>
</feature>
<feature type="compositionally biased region" description="Polar residues" evidence="1">
    <location>
        <begin position="118"/>
        <end position="127"/>
    </location>
</feature>
<dbReference type="GeneID" id="91086145"/>
<proteinExistence type="predicted"/>
<dbReference type="Proteomes" id="UP000094043">
    <property type="component" value="Chromosome 2"/>
</dbReference>
<dbReference type="KEGG" id="cdep:91086145"/>
<organism evidence="2 3">
    <name type="scientific">Cryptococcus depauperatus CBS 7841</name>
    <dbReference type="NCBI Taxonomy" id="1295531"/>
    <lineage>
        <taxon>Eukaryota</taxon>
        <taxon>Fungi</taxon>
        <taxon>Dikarya</taxon>
        <taxon>Basidiomycota</taxon>
        <taxon>Agaricomycotina</taxon>
        <taxon>Tremellomycetes</taxon>
        <taxon>Tremellales</taxon>
        <taxon>Cryptococcaceae</taxon>
        <taxon>Cryptococcus</taxon>
    </lineage>
</organism>
<evidence type="ECO:0000313" key="3">
    <source>
        <dbReference type="Proteomes" id="UP000094043"/>
    </source>
</evidence>
<evidence type="ECO:0000256" key="1">
    <source>
        <dbReference type="SAM" id="MobiDB-lite"/>
    </source>
</evidence>
<reference evidence="2" key="3">
    <citation type="submission" date="2024-01" db="EMBL/GenBank/DDBJ databases">
        <authorList>
            <person name="Coelho M.A."/>
            <person name="David-Palma M."/>
            <person name="Shea T."/>
            <person name="Sun S."/>
            <person name="Cuomo C.A."/>
            <person name="Heitman J."/>
        </authorList>
    </citation>
    <scope>NUCLEOTIDE SEQUENCE</scope>
    <source>
        <strain evidence="2">CBS 7841</strain>
    </source>
</reference>
<gene>
    <name evidence="2" type="ORF">L203_101933</name>
</gene>
<feature type="compositionally biased region" description="Polar residues" evidence="1">
    <location>
        <begin position="7"/>
        <end position="21"/>
    </location>
</feature>
<protein>
    <submittedName>
        <fullName evidence="2">Uncharacterized protein</fullName>
    </submittedName>
</protein>
<dbReference type="EMBL" id="CP143785">
    <property type="protein sequence ID" value="WVN86761.1"/>
    <property type="molecule type" value="Genomic_DNA"/>
</dbReference>
<dbReference type="AlphaFoldDB" id="A0A1E3IH96"/>
<feature type="compositionally biased region" description="Low complexity" evidence="1">
    <location>
        <begin position="22"/>
        <end position="36"/>
    </location>
</feature>
<feature type="compositionally biased region" description="Basic and acidic residues" evidence="1">
    <location>
        <begin position="97"/>
        <end position="106"/>
    </location>
</feature>